<dbReference type="Proteomes" id="UP000887565">
    <property type="component" value="Unplaced"/>
</dbReference>
<feature type="region of interest" description="Disordered" evidence="1">
    <location>
        <begin position="56"/>
        <end position="118"/>
    </location>
</feature>
<protein>
    <submittedName>
        <fullName evidence="3">Uncharacterized protein</fullName>
    </submittedName>
</protein>
<sequence length="118" mass="13548">MQQLISTTTAMAMAHNLPTPRPLPVTSSFHGQEPCDIYVPNETLHKTERPLVYARPPVDIKPKAPSMDTLHNNKFSHTMHRKDEISRAAPQRRPQPSVNPFGFSDYPPKEYYHHPQPR</sequence>
<dbReference type="AlphaFoldDB" id="A0A915KQ07"/>
<feature type="compositionally biased region" description="Basic and acidic residues" evidence="1">
    <location>
        <begin position="107"/>
        <end position="118"/>
    </location>
</feature>
<accession>A0A915KQ07</accession>
<evidence type="ECO:0000313" key="2">
    <source>
        <dbReference type="Proteomes" id="UP000887565"/>
    </source>
</evidence>
<name>A0A915KQ07_ROMCU</name>
<evidence type="ECO:0000313" key="3">
    <source>
        <dbReference type="WBParaSite" id="nRc.2.0.1.t39808-RA"/>
    </source>
</evidence>
<keyword evidence="2" id="KW-1185">Reference proteome</keyword>
<organism evidence="2 3">
    <name type="scientific">Romanomermis culicivorax</name>
    <name type="common">Nematode worm</name>
    <dbReference type="NCBI Taxonomy" id="13658"/>
    <lineage>
        <taxon>Eukaryota</taxon>
        <taxon>Metazoa</taxon>
        <taxon>Ecdysozoa</taxon>
        <taxon>Nematoda</taxon>
        <taxon>Enoplea</taxon>
        <taxon>Dorylaimia</taxon>
        <taxon>Mermithida</taxon>
        <taxon>Mermithoidea</taxon>
        <taxon>Mermithidae</taxon>
        <taxon>Romanomermis</taxon>
    </lineage>
</organism>
<reference evidence="3" key="1">
    <citation type="submission" date="2022-11" db="UniProtKB">
        <authorList>
            <consortium name="WormBaseParasite"/>
        </authorList>
    </citation>
    <scope>IDENTIFICATION</scope>
</reference>
<dbReference type="WBParaSite" id="nRc.2.0.1.t39808-RA">
    <property type="protein sequence ID" value="nRc.2.0.1.t39808-RA"/>
    <property type="gene ID" value="nRc.2.0.1.g39808"/>
</dbReference>
<evidence type="ECO:0000256" key="1">
    <source>
        <dbReference type="SAM" id="MobiDB-lite"/>
    </source>
</evidence>
<proteinExistence type="predicted"/>